<evidence type="ECO:0000313" key="3">
    <source>
        <dbReference type="Proteomes" id="UP000283509"/>
    </source>
</evidence>
<comment type="caution">
    <text evidence="2">The sequence shown here is derived from an EMBL/GenBank/DDBJ whole genome shotgun (WGS) entry which is preliminary data.</text>
</comment>
<name>A0A423SH45_PENVA</name>
<proteinExistence type="predicted"/>
<protein>
    <submittedName>
        <fullName evidence="2">Uncharacterized protein</fullName>
    </submittedName>
</protein>
<keyword evidence="3" id="KW-1185">Reference proteome</keyword>
<reference evidence="2 3" key="1">
    <citation type="submission" date="2018-04" db="EMBL/GenBank/DDBJ databases">
        <authorList>
            <person name="Zhang X."/>
            <person name="Yuan J."/>
            <person name="Li F."/>
            <person name="Xiang J."/>
        </authorList>
    </citation>
    <scope>NUCLEOTIDE SEQUENCE [LARGE SCALE GENOMIC DNA]</scope>
    <source>
        <tissue evidence="2">Muscle</tissue>
    </source>
</reference>
<evidence type="ECO:0000313" key="2">
    <source>
        <dbReference type="EMBL" id="ROT63505.1"/>
    </source>
</evidence>
<dbReference type="Proteomes" id="UP000283509">
    <property type="component" value="Unassembled WGS sequence"/>
</dbReference>
<organism evidence="2 3">
    <name type="scientific">Penaeus vannamei</name>
    <name type="common">Whiteleg shrimp</name>
    <name type="synonym">Litopenaeus vannamei</name>
    <dbReference type="NCBI Taxonomy" id="6689"/>
    <lineage>
        <taxon>Eukaryota</taxon>
        <taxon>Metazoa</taxon>
        <taxon>Ecdysozoa</taxon>
        <taxon>Arthropoda</taxon>
        <taxon>Crustacea</taxon>
        <taxon>Multicrustacea</taxon>
        <taxon>Malacostraca</taxon>
        <taxon>Eumalacostraca</taxon>
        <taxon>Eucarida</taxon>
        <taxon>Decapoda</taxon>
        <taxon>Dendrobranchiata</taxon>
        <taxon>Penaeoidea</taxon>
        <taxon>Penaeidae</taxon>
        <taxon>Penaeus</taxon>
    </lineage>
</organism>
<accession>A0A423SH45</accession>
<evidence type="ECO:0000256" key="1">
    <source>
        <dbReference type="SAM" id="MobiDB-lite"/>
    </source>
</evidence>
<reference evidence="2 3" key="2">
    <citation type="submission" date="2019-01" db="EMBL/GenBank/DDBJ databases">
        <title>The decoding of complex shrimp genome reveals the adaptation for benthos swimmer, frequently molting mechanism and breeding impact on genome.</title>
        <authorList>
            <person name="Sun Y."/>
            <person name="Gao Y."/>
            <person name="Yu Y."/>
        </authorList>
    </citation>
    <scope>NUCLEOTIDE SEQUENCE [LARGE SCALE GENOMIC DNA]</scope>
    <source>
        <tissue evidence="2">Muscle</tissue>
    </source>
</reference>
<dbReference type="AlphaFoldDB" id="A0A423SH45"/>
<dbReference type="EMBL" id="QCYY01003430">
    <property type="protein sequence ID" value="ROT63505.1"/>
    <property type="molecule type" value="Genomic_DNA"/>
</dbReference>
<feature type="region of interest" description="Disordered" evidence="1">
    <location>
        <begin position="240"/>
        <end position="260"/>
    </location>
</feature>
<sequence>MREKKKLKSKFCSLVILAPHRCFTPVAALLPLPLYSLPACRRAVSPLTPLLPSPSSRIALTRAGQEHGPAPMTPPLFHSLPTDFPLPSSPFCHSLISIVSPFSIPYRCSARFSALPALSCLSLSRPPPIPPLLSAPFLPLLSLPPKALLISLPPLSLLSPPNLPAPFSPCCSPCHCVSLPCACSCPWFCSPGRGALASRSLWPSRFLPLPPLLSLSSLLRWSPSSLPPLLSTATLPSSLLSPKSRRPPTRLSSSSSYPPRHPLHSWSFSLPSTYPLPLPLPSPPSLLLLVGFLGLSAPAVCPLPPLLCLLLPCTSFLPSPTSNSALLPSLPFSPSTLRPPPTLPALPLLRLPCCPSLPPSSTYPLPPPSLLPLPSPLSAS</sequence>
<feature type="compositionally biased region" description="Low complexity" evidence="1">
    <location>
        <begin position="249"/>
        <end position="260"/>
    </location>
</feature>
<gene>
    <name evidence="2" type="ORF">C7M84_018605</name>
</gene>